<dbReference type="AlphaFoldDB" id="A0AAW1G8N4"/>
<comment type="caution">
    <text evidence="1">The sequence shown here is derived from an EMBL/GenBank/DDBJ whole genome shotgun (WGS) entry which is preliminary data.</text>
</comment>
<organism evidence="1 2">
    <name type="scientific">Zoarces viviparus</name>
    <name type="common">Viviparous eelpout</name>
    <name type="synonym">Blennius viviparus</name>
    <dbReference type="NCBI Taxonomy" id="48416"/>
    <lineage>
        <taxon>Eukaryota</taxon>
        <taxon>Metazoa</taxon>
        <taxon>Chordata</taxon>
        <taxon>Craniata</taxon>
        <taxon>Vertebrata</taxon>
        <taxon>Euteleostomi</taxon>
        <taxon>Actinopterygii</taxon>
        <taxon>Neopterygii</taxon>
        <taxon>Teleostei</taxon>
        <taxon>Neoteleostei</taxon>
        <taxon>Acanthomorphata</taxon>
        <taxon>Eupercaria</taxon>
        <taxon>Perciformes</taxon>
        <taxon>Cottioidei</taxon>
        <taxon>Zoarcales</taxon>
        <taxon>Zoarcidae</taxon>
        <taxon>Zoarcinae</taxon>
        <taxon>Zoarces</taxon>
    </lineage>
</organism>
<dbReference type="Proteomes" id="UP001488805">
    <property type="component" value="Unassembled WGS sequence"/>
</dbReference>
<evidence type="ECO:0000313" key="2">
    <source>
        <dbReference type="Proteomes" id="UP001488805"/>
    </source>
</evidence>
<sequence>MRIFKDWFKEHPNATYPDSDEVTPAQRAKAFMAPFFPLRTNDYFWGKPIRDLGYSYREHSLPHSGAGSRPAR</sequence>
<reference evidence="1 2" key="1">
    <citation type="journal article" date="2024" name="Genome Biol. Evol.">
        <title>Chromosome-level genome assembly of the viviparous eelpout Zoarces viviparus.</title>
        <authorList>
            <person name="Fuhrmann N."/>
            <person name="Brasseur M.V."/>
            <person name="Bakowski C.E."/>
            <person name="Podsiadlowski L."/>
            <person name="Prost S."/>
            <person name="Krehenwinkel H."/>
            <person name="Mayer C."/>
        </authorList>
    </citation>
    <scope>NUCLEOTIDE SEQUENCE [LARGE SCALE GENOMIC DNA]</scope>
    <source>
        <strain evidence="1">NO-MEL_2022_Ind0_liver</strain>
    </source>
</reference>
<dbReference type="EMBL" id="JBCEZU010000001">
    <property type="protein sequence ID" value="KAK9543179.1"/>
    <property type="molecule type" value="Genomic_DNA"/>
</dbReference>
<protein>
    <submittedName>
        <fullName evidence="1">Uncharacterized protein</fullName>
    </submittedName>
</protein>
<name>A0AAW1G8N4_ZOAVI</name>
<accession>A0AAW1G8N4</accession>
<keyword evidence="2" id="KW-1185">Reference proteome</keyword>
<proteinExistence type="predicted"/>
<gene>
    <name evidence="1" type="ORF">VZT92_000975</name>
</gene>
<evidence type="ECO:0000313" key="1">
    <source>
        <dbReference type="EMBL" id="KAK9543179.1"/>
    </source>
</evidence>